<evidence type="ECO:0008006" key="4">
    <source>
        <dbReference type="Google" id="ProtNLM"/>
    </source>
</evidence>
<dbReference type="EMBL" id="CP024899">
    <property type="protein sequence ID" value="ATX66333.1"/>
    <property type="molecule type" value="Genomic_DNA"/>
</dbReference>
<dbReference type="STRING" id="441209.GCA_001870665_02048"/>
<proteinExistence type="predicted"/>
<gene>
    <name evidence="2" type="ORF">BG454_11345</name>
</gene>
<dbReference type="KEGG" id="rbg:BG454_11345"/>
<dbReference type="OrthoDB" id="7658896at2"/>
<reference evidence="2 3" key="1">
    <citation type="submission" date="2017-11" db="EMBL/GenBank/DDBJ databases">
        <title>Revised Sequence and Annotation of the Rhodobaca barguzinensis strain alga05 Genome.</title>
        <authorList>
            <person name="Kopejtka K."/>
            <person name="Tomasch J.M."/>
            <person name="Bunk B."/>
            <person name="Koblizek M."/>
        </authorList>
    </citation>
    <scope>NUCLEOTIDE SEQUENCE [LARGE SCALE GENOMIC DNA]</scope>
    <source>
        <strain evidence="3">alga05</strain>
    </source>
</reference>
<keyword evidence="1" id="KW-0472">Membrane</keyword>
<evidence type="ECO:0000256" key="1">
    <source>
        <dbReference type="SAM" id="Phobius"/>
    </source>
</evidence>
<accession>A0A2K8KEH2</accession>
<protein>
    <recommendedName>
        <fullName evidence="4">DUF5337 domain-containing protein</fullName>
    </recommendedName>
</protein>
<keyword evidence="1" id="KW-0812">Transmembrane</keyword>
<evidence type="ECO:0000313" key="2">
    <source>
        <dbReference type="EMBL" id="ATX66333.1"/>
    </source>
</evidence>
<dbReference type="Proteomes" id="UP000228948">
    <property type="component" value="Chromosome"/>
</dbReference>
<keyword evidence="3" id="KW-1185">Reference proteome</keyword>
<dbReference type="InterPro" id="IPR020308">
    <property type="entry name" value="Uncharacterised_Ynq1"/>
</dbReference>
<dbReference type="AlphaFoldDB" id="A0A2K8KEH2"/>
<feature type="transmembrane region" description="Helical" evidence="1">
    <location>
        <begin position="15"/>
        <end position="35"/>
    </location>
</feature>
<name>A0A2K8KEH2_9RHOB</name>
<evidence type="ECO:0000313" key="3">
    <source>
        <dbReference type="Proteomes" id="UP000228948"/>
    </source>
</evidence>
<organism evidence="2 3">
    <name type="scientific">Roseinatronobacter bogoriensis subsp. barguzinensis</name>
    <dbReference type="NCBI Taxonomy" id="441209"/>
    <lineage>
        <taxon>Bacteria</taxon>
        <taxon>Pseudomonadati</taxon>
        <taxon>Pseudomonadota</taxon>
        <taxon>Alphaproteobacteria</taxon>
        <taxon>Rhodobacterales</taxon>
        <taxon>Paracoccaceae</taxon>
        <taxon>Roseinatronobacter</taxon>
    </lineage>
</organism>
<sequence length="75" mass="8374">MAKPSSRDMALARQARLVGVVMASAIVAWVVLGWMGREFGWDPRYAFLIDFSALAAFGWALIVTFRIWRQGKAGK</sequence>
<keyword evidence="1" id="KW-1133">Transmembrane helix</keyword>
<feature type="transmembrane region" description="Helical" evidence="1">
    <location>
        <begin position="47"/>
        <end position="68"/>
    </location>
</feature>
<dbReference type="RefSeq" id="WP_071480844.1">
    <property type="nucleotide sequence ID" value="NZ_CP024899.1"/>
</dbReference>
<dbReference type="Pfam" id="PF17272">
    <property type="entry name" value="DUF5337"/>
    <property type="match status" value="1"/>
</dbReference>